<dbReference type="HAMAP" id="MF_02087">
    <property type="entry name" value="PLP_homeostasis"/>
    <property type="match status" value="1"/>
</dbReference>
<sequence>MSINNAIAQNLKHINQQIHTAASECSRSPNDIHLLAVSKTKPVSDVILAYEAGHRNFGENYAQEGVDKIQSTRHLPDIVWHFIGPLQSNKSKLIAENFDWMHSLSRLKIAKRLDAQRPSDMPALNVCVQVNIDNDPNKAGVMPDEALDLVASLQYLPNLRCRGLMTIPQLEQSEQQLAQSFAKMHSLFLEGKNKFEYFDTLSMGMSSDLHLAISQGSTMLRIGTGIFGARVPK</sequence>
<accession>A0ABV7FPY4</accession>
<dbReference type="Pfam" id="PF01168">
    <property type="entry name" value="Ala_racemase_N"/>
    <property type="match status" value="1"/>
</dbReference>
<dbReference type="Proteomes" id="UP001595478">
    <property type="component" value="Unassembled WGS sequence"/>
</dbReference>
<evidence type="ECO:0000313" key="5">
    <source>
        <dbReference type="EMBL" id="MFC3121000.1"/>
    </source>
</evidence>
<protein>
    <recommendedName>
        <fullName evidence="2">Pyridoxal phosphate homeostasis protein</fullName>
        <shortName evidence="2">PLP homeostasis protein</shortName>
    </recommendedName>
</protein>
<dbReference type="PIRSF" id="PIRSF004848">
    <property type="entry name" value="YBL036c_PLPDEIII"/>
    <property type="match status" value="1"/>
</dbReference>
<comment type="similarity">
    <text evidence="2 3">Belongs to the pyridoxal phosphate-binding protein YggS/PROSC family.</text>
</comment>
<dbReference type="Gene3D" id="3.20.20.10">
    <property type="entry name" value="Alanine racemase"/>
    <property type="match status" value="1"/>
</dbReference>
<comment type="caution">
    <text evidence="5">The sequence shown here is derived from an EMBL/GenBank/DDBJ whole genome shotgun (WGS) entry which is preliminary data.</text>
</comment>
<dbReference type="RefSeq" id="WP_376919138.1">
    <property type="nucleotide sequence ID" value="NZ_JBHRSW010000006.1"/>
</dbReference>
<evidence type="ECO:0000256" key="2">
    <source>
        <dbReference type="HAMAP-Rule" id="MF_02087"/>
    </source>
</evidence>
<feature type="modified residue" description="N6-(pyridoxal phosphate)lysine" evidence="2">
    <location>
        <position position="39"/>
    </location>
</feature>
<feature type="domain" description="Alanine racemase N-terminal" evidence="4">
    <location>
        <begin position="10"/>
        <end position="230"/>
    </location>
</feature>
<keyword evidence="6" id="KW-1185">Reference proteome</keyword>
<dbReference type="InterPro" id="IPR029066">
    <property type="entry name" value="PLP-binding_barrel"/>
</dbReference>
<reference evidence="6" key="1">
    <citation type="journal article" date="2019" name="Int. J. Syst. Evol. Microbiol.">
        <title>The Global Catalogue of Microorganisms (GCM) 10K type strain sequencing project: providing services to taxonomists for standard genome sequencing and annotation.</title>
        <authorList>
            <consortium name="The Broad Institute Genomics Platform"/>
            <consortium name="The Broad Institute Genome Sequencing Center for Infectious Disease"/>
            <person name="Wu L."/>
            <person name="Ma J."/>
        </authorList>
    </citation>
    <scope>NUCLEOTIDE SEQUENCE [LARGE SCALE GENOMIC DNA]</scope>
    <source>
        <strain evidence="6">KCTC 52473</strain>
    </source>
</reference>
<evidence type="ECO:0000256" key="1">
    <source>
        <dbReference type="ARBA" id="ARBA00022898"/>
    </source>
</evidence>
<evidence type="ECO:0000313" key="6">
    <source>
        <dbReference type="Proteomes" id="UP001595478"/>
    </source>
</evidence>
<dbReference type="PANTHER" id="PTHR10146">
    <property type="entry name" value="PROLINE SYNTHETASE CO-TRANSCRIBED BACTERIAL HOMOLOG PROTEIN"/>
    <property type="match status" value="1"/>
</dbReference>
<dbReference type="InterPro" id="IPR011078">
    <property type="entry name" value="PyrdxlP_homeostasis"/>
</dbReference>
<dbReference type="SUPFAM" id="SSF51419">
    <property type="entry name" value="PLP-binding barrel"/>
    <property type="match status" value="1"/>
</dbReference>
<keyword evidence="1 2" id="KW-0663">Pyridoxal phosphate</keyword>
<dbReference type="CDD" id="cd06824">
    <property type="entry name" value="PLPDE_III_Yggs_like"/>
    <property type="match status" value="1"/>
</dbReference>
<dbReference type="PANTHER" id="PTHR10146:SF14">
    <property type="entry name" value="PYRIDOXAL PHOSPHATE HOMEOSTASIS PROTEIN"/>
    <property type="match status" value="1"/>
</dbReference>
<dbReference type="PROSITE" id="PS01211">
    <property type="entry name" value="UPF0001"/>
    <property type="match status" value="1"/>
</dbReference>
<dbReference type="NCBIfam" id="TIGR00044">
    <property type="entry name" value="YggS family pyridoxal phosphate-dependent enzyme"/>
    <property type="match status" value="1"/>
</dbReference>
<gene>
    <name evidence="5" type="ORF">ACFOHL_05175</name>
</gene>
<proteinExistence type="inferred from homology"/>
<evidence type="ECO:0000256" key="3">
    <source>
        <dbReference type="RuleBase" id="RU004514"/>
    </source>
</evidence>
<comment type="function">
    <text evidence="2">Pyridoxal 5'-phosphate (PLP)-binding protein, which is involved in PLP homeostasis.</text>
</comment>
<evidence type="ECO:0000259" key="4">
    <source>
        <dbReference type="Pfam" id="PF01168"/>
    </source>
</evidence>
<organism evidence="5 6">
    <name type="scientific">Agaribacter flavus</name>
    <dbReference type="NCBI Taxonomy" id="1902781"/>
    <lineage>
        <taxon>Bacteria</taxon>
        <taxon>Pseudomonadati</taxon>
        <taxon>Pseudomonadota</taxon>
        <taxon>Gammaproteobacteria</taxon>
        <taxon>Alteromonadales</taxon>
        <taxon>Alteromonadaceae</taxon>
        <taxon>Agaribacter</taxon>
    </lineage>
</organism>
<dbReference type="InterPro" id="IPR001608">
    <property type="entry name" value="Ala_racemase_N"/>
</dbReference>
<name>A0ABV7FPY4_9ALTE</name>
<dbReference type="EMBL" id="JBHRSW010000006">
    <property type="protein sequence ID" value="MFC3121000.1"/>
    <property type="molecule type" value="Genomic_DNA"/>
</dbReference>